<reference evidence="1 2" key="1">
    <citation type="submission" date="2019-08" db="EMBL/GenBank/DDBJ databases">
        <title>Deep-cultivation of Planctomycetes and their phenomic and genomic characterization uncovers novel biology.</title>
        <authorList>
            <person name="Wiegand S."/>
            <person name="Jogler M."/>
            <person name="Boedeker C."/>
            <person name="Pinto D."/>
            <person name="Vollmers J."/>
            <person name="Rivas-Marin E."/>
            <person name="Kohn T."/>
            <person name="Peeters S.H."/>
            <person name="Heuer A."/>
            <person name="Rast P."/>
            <person name="Oberbeckmann S."/>
            <person name="Bunk B."/>
            <person name="Jeske O."/>
            <person name="Meyerdierks A."/>
            <person name="Storesund J.E."/>
            <person name="Kallscheuer N."/>
            <person name="Luecker S."/>
            <person name="Lage O.M."/>
            <person name="Pohl T."/>
            <person name="Merkel B.J."/>
            <person name="Hornburger P."/>
            <person name="Mueller R.-W."/>
            <person name="Bruemmer F."/>
            <person name="Labrenz M."/>
            <person name="Spormann A.M."/>
            <person name="Op Den Camp H."/>
            <person name="Overmann J."/>
            <person name="Amann R."/>
            <person name="Jetten M.S.M."/>
            <person name="Mascher T."/>
            <person name="Medema M.H."/>
            <person name="Devos D.P."/>
            <person name="Kaster A.-K."/>
            <person name="Ovreas L."/>
            <person name="Rohde M."/>
            <person name="Galperin M.Y."/>
            <person name="Jogler C."/>
        </authorList>
    </citation>
    <scope>NUCLEOTIDE SEQUENCE [LARGE SCALE GENOMIC DNA]</scope>
    <source>
        <strain evidence="1 2">LF1</strain>
    </source>
</reference>
<sequence>MFTLWFPVEESIRGWIVGNRPQRTSCSITALHVEFTKRSSLIGLRELGLYDQVDASVWKKKWIVGTSVRSVTGEVC</sequence>
<dbReference type="AlphaFoldDB" id="A0A5B1C6Z2"/>
<keyword evidence="2" id="KW-1185">Reference proteome</keyword>
<organism evidence="1 2">
    <name type="scientific">Rubripirellula obstinata</name>
    <dbReference type="NCBI Taxonomy" id="406547"/>
    <lineage>
        <taxon>Bacteria</taxon>
        <taxon>Pseudomonadati</taxon>
        <taxon>Planctomycetota</taxon>
        <taxon>Planctomycetia</taxon>
        <taxon>Pirellulales</taxon>
        <taxon>Pirellulaceae</taxon>
        <taxon>Rubripirellula</taxon>
    </lineage>
</organism>
<dbReference type="Proteomes" id="UP000322699">
    <property type="component" value="Unassembled WGS sequence"/>
</dbReference>
<accession>A0A5B1C6Z2</accession>
<proteinExistence type="predicted"/>
<evidence type="ECO:0000313" key="1">
    <source>
        <dbReference type="EMBL" id="KAA1256837.1"/>
    </source>
</evidence>
<dbReference type="EMBL" id="VRLW01000019">
    <property type="protein sequence ID" value="KAA1256837.1"/>
    <property type="molecule type" value="Genomic_DNA"/>
</dbReference>
<gene>
    <name evidence="1" type="ORF">LF1_58580</name>
</gene>
<protein>
    <submittedName>
        <fullName evidence="1">Uncharacterized protein</fullName>
    </submittedName>
</protein>
<name>A0A5B1C6Z2_9BACT</name>
<comment type="caution">
    <text evidence="1">The sequence shown here is derived from an EMBL/GenBank/DDBJ whole genome shotgun (WGS) entry which is preliminary data.</text>
</comment>
<evidence type="ECO:0000313" key="2">
    <source>
        <dbReference type="Proteomes" id="UP000322699"/>
    </source>
</evidence>